<dbReference type="EnsemblMetazoa" id="XM_030983675">
    <property type="protein sequence ID" value="XP_030839535"/>
    <property type="gene ID" value="LOC115923262"/>
</dbReference>
<reference evidence="3" key="2">
    <citation type="submission" date="2021-01" db="UniProtKB">
        <authorList>
            <consortium name="EnsemblMetazoa"/>
        </authorList>
    </citation>
    <scope>IDENTIFICATION</scope>
</reference>
<dbReference type="RefSeq" id="XP_030839535.1">
    <property type="nucleotide sequence ID" value="XM_030983675.1"/>
</dbReference>
<dbReference type="Proteomes" id="UP000007110">
    <property type="component" value="Unassembled WGS sequence"/>
</dbReference>
<evidence type="ECO:0000256" key="1">
    <source>
        <dbReference type="SAM" id="MobiDB-lite"/>
    </source>
</evidence>
<dbReference type="PROSITE" id="PS50041">
    <property type="entry name" value="C_TYPE_LECTIN_2"/>
    <property type="match status" value="1"/>
</dbReference>
<evidence type="ECO:0000259" key="2">
    <source>
        <dbReference type="PROSITE" id="PS50041"/>
    </source>
</evidence>
<feature type="compositionally biased region" description="Polar residues" evidence="1">
    <location>
        <begin position="1"/>
        <end position="26"/>
    </location>
</feature>
<dbReference type="Gene3D" id="3.10.100.10">
    <property type="entry name" value="Mannose-Binding Protein A, subunit A"/>
    <property type="match status" value="1"/>
</dbReference>
<keyword evidence="4" id="KW-1185">Reference proteome</keyword>
<evidence type="ECO:0000313" key="4">
    <source>
        <dbReference type="Proteomes" id="UP000007110"/>
    </source>
</evidence>
<feature type="domain" description="C-type lectin" evidence="2">
    <location>
        <begin position="91"/>
        <end position="150"/>
    </location>
</feature>
<dbReference type="InterPro" id="IPR050111">
    <property type="entry name" value="C-type_lectin/snaclec_domain"/>
</dbReference>
<dbReference type="Pfam" id="PF00059">
    <property type="entry name" value="Lectin_C"/>
    <property type="match status" value="1"/>
</dbReference>
<accession>A0A7M7SXZ6</accession>
<feature type="compositionally biased region" description="Low complexity" evidence="1">
    <location>
        <begin position="60"/>
        <end position="81"/>
    </location>
</feature>
<organism evidence="3 4">
    <name type="scientific">Strongylocentrotus purpuratus</name>
    <name type="common">Purple sea urchin</name>
    <dbReference type="NCBI Taxonomy" id="7668"/>
    <lineage>
        <taxon>Eukaryota</taxon>
        <taxon>Metazoa</taxon>
        <taxon>Echinodermata</taxon>
        <taxon>Eleutherozoa</taxon>
        <taxon>Echinozoa</taxon>
        <taxon>Echinoidea</taxon>
        <taxon>Euechinoidea</taxon>
        <taxon>Echinacea</taxon>
        <taxon>Camarodonta</taxon>
        <taxon>Echinidea</taxon>
        <taxon>Strongylocentrotidae</taxon>
        <taxon>Strongylocentrotus</taxon>
    </lineage>
</organism>
<dbReference type="OrthoDB" id="6133475at2759"/>
<dbReference type="KEGG" id="spu:115923262"/>
<dbReference type="PANTHER" id="PTHR22803">
    <property type="entry name" value="MANNOSE, PHOSPHOLIPASE, LECTIN RECEPTOR RELATED"/>
    <property type="match status" value="1"/>
</dbReference>
<evidence type="ECO:0000313" key="3">
    <source>
        <dbReference type="EnsemblMetazoa" id="XP_030839535"/>
    </source>
</evidence>
<feature type="region of interest" description="Disordered" evidence="1">
    <location>
        <begin position="1"/>
        <end position="81"/>
    </location>
</feature>
<dbReference type="GeneID" id="115923262"/>
<reference evidence="4" key="1">
    <citation type="submission" date="2015-02" db="EMBL/GenBank/DDBJ databases">
        <title>Genome sequencing for Strongylocentrotus purpuratus.</title>
        <authorList>
            <person name="Murali S."/>
            <person name="Liu Y."/>
            <person name="Vee V."/>
            <person name="English A."/>
            <person name="Wang M."/>
            <person name="Skinner E."/>
            <person name="Han Y."/>
            <person name="Muzny D.M."/>
            <person name="Worley K.C."/>
            <person name="Gibbs R.A."/>
        </authorList>
    </citation>
    <scope>NUCLEOTIDE SEQUENCE</scope>
</reference>
<name>A0A7M7SXZ6_STRPU</name>
<dbReference type="AlphaFoldDB" id="A0A7M7SXZ6"/>
<dbReference type="SUPFAM" id="SSF56436">
    <property type="entry name" value="C-type lectin-like"/>
    <property type="match status" value="1"/>
</dbReference>
<dbReference type="InterPro" id="IPR016186">
    <property type="entry name" value="C-type_lectin-like/link_sf"/>
</dbReference>
<sequence>MPEQSEATTSQVTTNSKSAELSTTDATGKPMTSPTTTISDTTTSQDTFTSKSATDVATKTATRPMTTVSATTTSPKTTASTCSSPQVDCEFGGSFYNFSTSKMNHASAVLACSQYGSHLVFIESQVEQDFIVGHAYYTKQDSNNYWIGLTGLSRTLPVLSDSAKMGRQLVQTGTA</sequence>
<dbReference type="InParanoid" id="A0A7M7SXZ6"/>
<dbReference type="InterPro" id="IPR001304">
    <property type="entry name" value="C-type_lectin-like"/>
</dbReference>
<proteinExistence type="predicted"/>
<dbReference type="InterPro" id="IPR016187">
    <property type="entry name" value="CTDL_fold"/>
</dbReference>
<feature type="compositionally biased region" description="Low complexity" evidence="1">
    <location>
        <begin position="32"/>
        <end position="52"/>
    </location>
</feature>
<protein>
    <recommendedName>
        <fullName evidence="2">C-type lectin domain-containing protein</fullName>
    </recommendedName>
</protein>